<evidence type="ECO:0000313" key="13">
    <source>
        <dbReference type="EMBL" id="SFB67845.1"/>
    </source>
</evidence>
<dbReference type="InterPro" id="IPR020595">
    <property type="entry name" value="MnmG-rel_CS"/>
</dbReference>
<dbReference type="InterPro" id="IPR026904">
    <property type="entry name" value="MnmG_C"/>
</dbReference>
<dbReference type="HAMAP" id="MF_00129">
    <property type="entry name" value="MnmG_GidA"/>
    <property type="match status" value="1"/>
</dbReference>
<feature type="binding site" evidence="11">
    <location>
        <position position="372"/>
    </location>
    <ligand>
        <name>FAD</name>
        <dbReference type="ChEBI" id="CHEBI:57692"/>
    </ligand>
</feature>
<dbReference type="SMART" id="SM01228">
    <property type="entry name" value="GIDA_assoc_3"/>
    <property type="match status" value="1"/>
</dbReference>
<dbReference type="Gene3D" id="1.10.150.570">
    <property type="entry name" value="GidA associated domain, C-terminal subdomain"/>
    <property type="match status" value="1"/>
</dbReference>
<dbReference type="PANTHER" id="PTHR11806:SF0">
    <property type="entry name" value="PROTEIN MTO1 HOMOLOG, MITOCHONDRIAL"/>
    <property type="match status" value="1"/>
</dbReference>
<dbReference type="GO" id="GO:0050660">
    <property type="term" value="F:flavin adenine dinucleotide binding"/>
    <property type="evidence" value="ECO:0007669"/>
    <property type="project" value="UniProtKB-UniRule"/>
</dbReference>
<evidence type="ECO:0000256" key="3">
    <source>
        <dbReference type="ARBA" id="ARBA00007653"/>
    </source>
</evidence>
<name>A0A1I1CYU0_BREAD</name>
<dbReference type="Pfam" id="PF21680">
    <property type="entry name" value="GIDA_C_1st"/>
    <property type="match status" value="1"/>
</dbReference>
<sequence length="655" mass="73619">MKQSTNFWDIIIVGGGHAGIEAAHAAAQMGIQTLLLSSNLDLLGHMPCNPSVGGIGKGQLVKEIDALGGLMGLATDQTGLQFRRLNMKKGPAVRSSRAQVDKIAYRSLIQKMLFHTPNLTIIQDSIEDLIIEKYRINGVIGQLGIKYYSQAVVITPGTFLDGLVRIGEMSYPAGRIGENSSIRLAQTIKDFDFRVRRFKTGTPPRLDGRTIDFSKTEIQNGDLNPRPFSFRTDFDSFNPQQTPCFLTYTNEKTHQLIAKNIEKAPMYSGDVDATGVRYCPSIEDKVMKFPDKQRHHVFLEPESIYSNEIYPNGISNSMPIEVQKELIHSIQGLENAVMTRPAYAIEHDYIDPTELKPSLETKKINNLFFAGQINGTTGYEEAAALGMIAGINAALCVQEKNPLILKRSDSYIGVMIDDLTTLGTIEPYRMFTSRVEYRLLLREDNADIRLSPIGHELGILDKKNYEFCLEKYSRIKQGIKELENINITPSSELAELFQQLNTPLPPKKISAADLLKRPEINYPSLKKALALFNIMLNHYHFLEEEQITIETKYQGYIQEDLYRIEEVKNAEQTIIPQDFPYDRVSGLRLEEIEKLSALRPYSLGQLSRIAGIRPAAVHIIALVLKFECQKGLNSQSITAPIWGHTSSTYQSELNN</sequence>
<feature type="binding site" evidence="11">
    <location>
        <begin position="275"/>
        <end position="289"/>
    </location>
    <ligand>
        <name>NAD(+)</name>
        <dbReference type="ChEBI" id="CHEBI:57540"/>
    </ligand>
</feature>
<keyword evidence="5 11" id="KW-0285">Flavoprotein</keyword>
<evidence type="ECO:0000256" key="9">
    <source>
        <dbReference type="ARBA" id="ARBA00025948"/>
    </source>
</evidence>
<evidence type="ECO:0000256" key="8">
    <source>
        <dbReference type="ARBA" id="ARBA00023027"/>
    </source>
</evidence>
<feature type="domain" description="tRNA uridine 5-carboxymethylaminomethyl modification enzyme C-terminal subdomain" evidence="12">
    <location>
        <begin position="551"/>
        <end position="622"/>
    </location>
</feature>
<keyword evidence="8 11" id="KW-0520">NAD</keyword>
<dbReference type="Gene3D" id="3.50.50.60">
    <property type="entry name" value="FAD/NAD(P)-binding domain"/>
    <property type="match status" value="2"/>
</dbReference>
<feature type="binding site" evidence="11">
    <location>
        <position position="181"/>
    </location>
    <ligand>
        <name>FAD</name>
        <dbReference type="ChEBI" id="CHEBI:57692"/>
    </ligand>
</feature>
<dbReference type="GO" id="GO:0005829">
    <property type="term" value="C:cytosol"/>
    <property type="evidence" value="ECO:0007669"/>
    <property type="project" value="TreeGrafter"/>
</dbReference>
<dbReference type="InterPro" id="IPR040131">
    <property type="entry name" value="MnmG_N"/>
</dbReference>
<dbReference type="Proteomes" id="UP000240042">
    <property type="component" value="Unassembled WGS sequence"/>
</dbReference>
<dbReference type="STRING" id="34097.SAMN02745150_00114"/>
<dbReference type="AlphaFoldDB" id="A0A1I1CYU0"/>
<keyword evidence="14" id="KW-1185">Reference proteome</keyword>
<dbReference type="InterPro" id="IPR047001">
    <property type="entry name" value="MnmG_C_subdom"/>
</dbReference>
<dbReference type="InterPro" id="IPR049312">
    <property type="entry name" value="GIDA_C_N"/>
</dbReference>
<comment type="cofactor">
    <cofactor evidence="1 11">
        <name>FAD</name>
        <dbReference type="ChEBI" id="CHEBI:57692"/>
    </cofactor>
</comment>
<dbReference type="FunFam" id="3.50.50.60:FF:000002">
    <property type="entry name" value="tRNA uridine 5-carboxymethylaminomethyl modification enzyme MnmG"/>
    <property type="match status" value="1"/>
</dbReference>
<comment type="function">
    <text evidence="2 11">NAD-binding protein involved in the addition of a carboxymethylaminomethyl (cmnm) group at the wobble position (U34) of certain tRNAs, forming tRNA-cmnm(5)s(2)U34.</text>
</comment>
<evidence type="ECO:0000256" key="1">
    <source>
        <dbReference type="ARBA" id="ARBA00001974"/>
    </source>
</evidence>
<comment type="similarity">
    <text evidence="3 11">Belongs to the MnmG family.</text>
</comment>
<dbReference type="EMBL" id="FOKY01000001">
    <property type="protein sequence ID" value="SFB67845.1"/>
    <property type="molecule type" value="Genomic_DNA"/>
</dbReference>
<evidence type="ECO:0000259" key="12">
    <source>
        <dbReference type="SMART" id="SM01228"/>
    </source>
</evidence>
<comment type="subunit">
    <text evidence="9 11">Homodimer. Heterotetramer of two MnmE and two MnmG subunits.</text>
</comment>
<dbReference type="GO" id="GO:0002098">
    <property type="term" value="P:tRNA wobble uridine modification"/>
    <property type="evidence" value="ECO:0007669"/>
    <property type="project" value="InterPro"/>
</dbReference>
<dbReference type="PROSITE" id="PS01280">
    <property type="entry name" value="GIDA_1"/>
    <property type="match status" value="1"/>
</dbReference>
<organism evidence="13 14">
    <name type="scientific">Brevinema andersonii</name>
    <dbReference type="NCBI Taxonomy" id="34097"/>
    <lineage>
        <taxon>Bacteria</taxon>
        <taxon>Pseudomonadati</taxon>
        <taxon>Spirochaetota</taxon>
        <taxon>Spirochaetia</taxon>
        <taxon>Brevinematales</taxon>
        <taxon>Brevinemataceae</taxon>
        <taxon>Brevinema</taxon>
    </lineage>
</organism>
<dbReference type="Pfam" id="PF01134">
    <property type="entry name" value="GIDA"/>
    <property type="match status" value="1"/>
</dbReference>
<dbReference type="Gene3D" id="1.10.10.1800">
    <property type="entry name" value="tRNA uridine 5-carboxymethylaminomethyl modification enzyme MnmG/GidA"/>
    <property type="match status" value="1"/>
</dbReference>
<evidence type="ECO:0000256" key="4">
    <source>
        <dbReference type="ARBA" id="ARBA00020461"/>
    </source>
</evidence>
<dbReference type="OrthoDB" id="9815560at2"/>
<dbReference type="NCBIfam" id="TIGR00136">
    <property type="entry name" value="mnmG_gidA"/>
    <property type="match status" value="1"/>
</dbReference>
<evidence type="ECO:0000256" key="2">
    <source>
        <dbReference type="ARBA" id="ARBA00003717"/>
    </source>
</evidence>
<feature type="binding site" evidence="11">
    <location>
        <position position="126"/>
    </location>
    <ligand>
        <name>FAD</name>
        <dbReference type="ChEBI" id="CHEBI:57692"/>
    </ligand>
</feature>
<proteinExistence type="inferred from homology"/>
<evidence type="ECO:0000256" key="5">
    <source>
        <dbReference type="ARBA" id="ARBA00022630"/>
    </source>
</evidence>
<evidence type="ECO:0000256" key="7">
    <source>
        <dbReference type="ARBA" id="ARBA00022827"/>
    </source>
</evidence>
<dbReference type="InterPro" id="IPR036188">
    <property type="entry name" value="FAD/NAD-bd_sf"/>
</dbReference>
<evidence type="ECO:0000256" key="6">
    <source>
        <dbReference type="ARBA" id="ARBA00022694"/>
    </source>
</evidence>
<comment type="subcellular location">
    <subcellularLocation>
        <location evidence="11">Cytoplasm</location>
    </subcellularLocation>
</comment>
<dbReference type="InterPro" id="IPR044920">
    <property type="entry name" value="MnmG_C_subdom_sf"/>
</dbReference>
<dbReference type="GO" id="GO:0030488">
    <property type="term" value="P:tRNA methylation"/>
    <property type="evidence" value="ECO:0007669"/>
    <property type="project" value="TreeGrafter"/>
</dbReference>
<dbReference type="PANTHER" id="PTHR11806">
    <property type="entry name" value="GLUCOSE INHIBITED DIVISION PROTEIN A"/>
    <property type="match status" value="1"/>
</dbReference>
<reference evidence="14" key="1">
    <citation type="submission" date="2016-10" db="EMBL/GenBank/DDBJ databases">
        <authorList>
            <person name="Varghese N."/>
            <person name="Submissions S."/>
        </authorList>
    </citation>
    <scope>NUCLEOTIDE SEQUENCE [LARGE SCALE GENOMIC DNA]</scope>
    <source>
        <strain evidence="14">ATCC 43811</strain>
    </source>
</reference>
<dbReference type="InterPro" id="IPR002218">
    <property type="entry name" value="MnmG-rel"/>
</dbReference>
<dbReference type="InterPro" id="IPR004416">
    <property type="entry name" value="MnmG"/>
</dbReference>
<accession>A0A1I1CYU0</accession>
<evidence type="ECO:0000313" key="14">
    <source>
        <dbReference type="Proteomes" id="UP000240042"/>
    </source>
</evidence>
<dbReference type="SUPFAM" id="SSF51905">
    <property type="entry name" value="FAD/NAD(P)-binding domain"/>
    <property type="match status" value="1"/>
</dbReference>
<evidence type="ECO:0000256" key="10">
    <source>
        <dbReference type="ARBA" id="ARBA00031800"/>
    </source>
</evidence>
<gene>
    <name evidence="11" type="primary">mnmG</name>
    <name evidence="11" type="synonym">gidA</name>
    <name evidence="13" type="ORF">SAMN02745150_00114</name>
</gene>
<evidence type="ECO:0000256" key="11">
    <source>
        <dbReference type="HAMAP-Rule" id="MF_00129"/>
    </source>
</evidence>
<keyword evidence="7 11" id="KW-0274">FAD</keyword>
<keyword evidence="11" id="KW-0963">Cytoplasm</keyword>
<feature type="binding site" evidence="11">
    <location>
        <begin position="14"/>
        <end position="19"/>
    </location>
    <ligand>
        <name>FAD</name>
        <dbReference type="ChEBI" id="CHEBI:57692"/>
    </ligand>
</feature>
<keyword evidence="6 11" id="KW-0819">tRNA processing</keyword>
<dbReference type="Pfam" id="PF13932">
    <property type="entry name" value="SAM_GIDA_C"/>
    <property type="match status" value="1"/>
</dbReference>
<protein>
    <recommendedName>
        <fullName evidence="4 11">tRNA uridine 5-carboxymethylaminomethyl modification enzyme MnmG</fullName>
    </recommendedName>
    <alternativeName>
        <fullName evidence="10 11">Glucose-inhibited division protein A</fullName>
    </alternativeName>
</protein>